<keyword evidence="5 7" id="KW-1133">Transmembrane helix</keyword>
<protein>
    <submittedName>
        <fullName evidence="10">ABC transporter permease</fullName>
    </submittedName>
</protein>
<dbReference type="OrthoDB" id="9770036at2"/>
<evidence type="ECO:0000256" key="2">
    <source>
        <dbReference type="ARBA" id="ARBA00005236"/>
    </source>
</evidence>
<comment type="similarity">
    <text evidence="2">Belongs to the ABC-4 integral membrane protein family. LolC/E subfamily.</text>
</comment>
<organism evidence="10 11">
    <name type="scientific">Alginatibacterium sediminis</name>
    <dbReference type="NCBI Taxonomy" id="2164068"/>
    <lineage>
        <taxon>Bacteria</taxon>
        <taxon>Pseudomonadati</taxon>
        <taxon>Pseudomonadota</taxon>
        <taxon>Gammaproteobacteria</taxon>
        <taxon>Alteromonadales</taxon>
        <taxon>Alteromonadaceae</taxon>
        <taxon>Alginatibacterium</taxon>
    </lineage>
</organism>
<keyword evidence="4 7" id="KW-0812">Transmembrane</keyword>
<evidence type="ECO:0000256" key="7">
    <source>
        <dbReference type="SAM" id="Phobius"/>
    </source>
</evidence>
<sequence>MMVVVKLAWRNIWRQQRRTWLSSSAIALALVLSLFMRSMQEGSYAHNLLSASKLSTGVLQLQDPNFEDSQSSNDLISLSSQQLTQALSFNGVQALLPRLQSPLFFSGNERSKAALLIGFDADAERAYSALDKRIKNGTYFQRSQDQQGQYPTIIMGHSMATFLKLNVGDSVVLFGQGRHGNTAADRFSLIGTINYPNQQLESQIAFVQLKDAQQLLSSPDLISSILVHANEVSLGPSLKPQFEQLFPSYRVLDWRDSSPEMAQQFDLDRISGQLMILALYVVVGFGLFATVIMMTLERRREFAMLLASGLTRYKLAQMLGLETIFMSLIGLALGLGISIPLLGYFALNPIPLTGETAQMMLDMGFDPILPFNFSMDLFQEQLLIVFGMSCTCLVFPLVKAFQLNISQALSEASL</sequence>
<evidence type="ECO:0000256" key="6">
    <source>
        <dbReference type="ARBA" id="ARBA00023136"/>
    </source>
</evidence>
<dbReference type="Pfam" id="PF02687">
    <property type="entry name" value="FtsX"/>
    <property type="match status" value="1"/>
</dbReference>
<dbReference type="PANTHER" id="PTHR30489">
    <property type="entry name" value="LIPOPROTEIN-RELEASING SYSTEM TRANSMEMBRANE PROTEIN LOLE"/>
    <property type="match status" value="1"/>
</dbReference>
<dbReference type="Pfam" id="PF12704">
    <property type="entry name" value="MacB_PCD"/>
    <property type="match status" value="1"/>
</dbReference>
<reference evidence="10 11" key="1">
    <citation type="submission" date="2018-09" db="EMBL/GenBank/DDBJ databases">
        <authorList>
            <person name="Wang Z."/>
        </authorList>
    </citation>
    <scope>NUCLEOTIDE SEQUENCE [LARGE SCALE GENOMIC DNA]</scope>
    <source>
        <strain evidence="10 11">ALS 81</strain>
    </source>
</reference>
<dbReference type="EMBL" id="RAQO01000012">
    <property type="protein sequence ID" value="RKF13286.1"/>
    <property type="molecule type" value="Genomic_DNA"/>
</dbReference>
<evidence type="ECO:0000259" key="8">
    <source>
        <dbReference type="Pfam" id="PF02687"/>
    </source>
</evidence>
<dbReference type="PANTHER" id="PTHR30489:SF0">
    <property type="entry name" value="LIPOPROTEIN-RELEASING SYSTEM TRANSMEMBRANE PROTEIN LOLE"/>
    <property type="match status" value="1"/>
</dbReference>
<evidence type="ECO:0000256" key="1">
    <source>
        <dbReference type="ARBA" id="ARBA00004651"/>
    </source>
</evidence>
<evidence type="ECO:0000256" key="4">
    <source>
        <dbReference type="ARBA" id="ARBA00022692"/>
    </source>
</evidence>
<dbReference type="GO" id="GO:0044874">
    <property type="term" value="P:lipoprotein localization to outer membrane"/>
    <property type="evidence" value="ECO:0007669"/>
    <property type="project" value="TreeGrafter"/>
</dbReference>
<comment type="caution">
    <text evidence="10">The sequence shown here is derived from an EMBL/GenBank/DDBJ whole genome shotgun (WGS) entry which is preliminary data.</text>
</comment>
<gene>
    <name evidence="10" type="ORF">DBZ36_19710</name>
</gene>
<dbReference type="InterPro" id="IPR051447">
    <property type="entry name" value="Lipoprotein-release_system"/>
</dbReference>
<keyword evidence="6 7" id="KW-0472">Membrane</keyword>
<feature type="transmembrane region" description="Helical" evidence="7">
    <location>
        <begin position="274"/>
        <end position="296"/>
    </location>
</feature>
<evidence type="ECO:0000256" key="3">
    <source>
        <dbReference type="ARBA" id="ARBA00022475"/>
    </source>
</evidence>
<keyword evidence="11" id="KW-1185">Reference proteome</keyword>
<evidence type="ECO:0000313" key="10">
    <source>
        <dbReference type="EMBL" id="RKF13286.1"/>
    </source>
</evidence>
<name>A0A420E6F9_9ALTE</name>
<keyword evidence="3" id="KW-1003">Cell membrane</keyword>
<feature type="transmembrane region" description="Helical" evidence="7">
    <location>
        <begin position="324"/>
        <end position="347"/>
    </location>
</feature>
<proteinExistence type="inferred from homology"/>
<dbReference type="Proteomes" id="UP000286482">
    <property type="component" value="Unassembled WGS sequence"/>
</dbReference>
<feature type="domain" description="ABC3 transporter permease C-terminal" evidence="8">
    <location>
        <begin position="275"/>
        <end position="402"/>
    </location>
</feature>
<evidence type="ECO:0000259" key="9">
    <source>
        <dbReference type="Pfam" id="PF12704"/>
    </source>
</evidence>
<dbReference type="AlphaFoldDB" id="A0A420E6F9"/>
<dbReference type="InterPro" id="IPR025857">
    <property type="entry name" value="MacB_PCD"/>
</dbReference>
<dbReference type="GO" id="GO:0098797">
    <property type="term" value="C:plasma membrane protein complex"/>
    <property type="evidence" value="ECO:0007669"/>
    <property type="project" value="TreeGrafter"/>
</dbReference>
<feature type="transmembrane region" description="Helical" evidence="7">
    <location>
        <begin position="382"/>
        <end position="401"/>
    </location>
</feature>
<accession>A0A420E6F9</accession>
<dbReference type="RefSeq" id="WP_120356699.1">
    <property type="nucleotide sequence ID" value="NZ_RAQO01000012.1"/>
</dbReference>
<comment type="subcellular location">
    <subcellularLocation>
        <location evidence="1">Cell membrane</location>
        <topology evidence="1">Multi-pass membrane protein</topology>
    </subcellularLocation>
</comment>
<evidence type="ECO:0000256" key="5">
    <source>
        <dbReference type="ARBA" id="ARBA00022989"/>
    </source>
</evidence>
<dbReference type="InterPro" id="IPR003838">
    <property type="entry name" value="ABC3_permease_C"/>
</dbReference>
<evidence type="ECO:0000313" key="11">
    <source>
        <dbReference type="Proteomes" id="UP000286482"/>
    </source>
</evidence>
<feature type="domain" description="MacB-like periplasmic core" evidence="9">
    <location>
        <begin position="21"/>
        <end position="233"/>
    </location>
</feature>